<dbReference type="PROSITE" id="PS00135">
    <property type="entry name" value="TRYPSIN_SER"/>
    <property type="match status" value="1"/>
</dbReference>
<dbReference type="AlphaFoldDB" id="A0A6A4UV75"/>
<dbReference type="Pfam" id="PF00089">
    <property type="entry name" value="Trypsin"/>
    <property type="match status" value="1"/>
</dbReference>
<evidence type="ECO:0000256" key="9">
    <source>
        <dbReference type="SAM" id="SignalP"/>
    </source>
</evidence>
<evidence type="ECO:0000256" key="6">
    <source>
        <dbReference type="ARBA" id="ARBA00023157"/>
    </source>
</evidence>
<feature type="signal peptide" evidence="9">
    <location>
        <begin position="1"/>
        <end position="21"/>
    </location>
</feature>
<comment type="similarity">
    <text evidence="7">Belongs to the peptidase S1 family. CLIP subfamily.</text>
</comment>
<keyword evidence="2" id="KW-0964">Secreted</keyword>
<feature type="domain" description="Peptidase S1" evidence="10">
    <location>
        <begin position="80"/>
        <end position="352"/>
    </location>
</feature>
<keyword evidence="5 8" id="KW-0720">Serine protease</keyword>
<evidence type="ECO:0000256" key="3">
    <source>
        <dbReference type="ARBA" id="ARBA00022670"/>
    </source>
</evidence>
<dbReference type="InterPro" id="IPR001254">
    <property type="entry name" value="Trypsin_dom"/>
</dbReference>
<dbReference type="InterPro" id="IPR043504">
    <property type="entry name" value="Peptidase_S1_PA_chymotrypsin"/>
</dbReference>
<organism evidence="11 12">
    <name type="scientific">Amphibalanus amphitrite</name>
    <name type="common">Striped barnacle</name>
    <name type="synonym">Balanus amphitrite</name>
    <dbReference type="NCBI Taxonomy" id="1232801"/>
    <lineage>
        <taxon>Eukaryota</taxon>
        <taxon>Metazoa</taxon>
        <taxon>Ecdysozoa</taxon>
        <taxon>Arthropoda</taxon>
        <taxon>Crustacea</taxon>
        <taxon>Multicrustacea</taxon>
        <taxon>Cirripedia</taxon>
        <taxon>Thoracica</taxon>
        <taxon>Thoracicalcarea</taxon>
        <taxon>Balanomorpha</taxon>
        <taxon>Balanoidea</taxon>
        <taxon>Balanidae</taxon>
        <taxon>Amphibalaninae</taxon>
        <taxon>Amphibalanus</taxon>
    </lineage>
</organism>
<dbReference type="InterPro" id="IPR050127">
    <property type="entry name" value="Serine_Proteases_S1"/>
</dbReference>
<dbReference type="PANTHER" id="PTHR24264">
    <property type="entry name" value="TRYPSIN-RELATED"/>
    <property type="match status" value="1"/>
</dbReference>
<dbReference type="Proteomes" id="UP000440578">
    <property type="component" value="Unassembled WGS sequence"/>
</dbReference>
<dbReference type="GO" id="GO:0004252">
    <property type="term" value="F:serine-type endopeptidase activity"/>
    <property type="evidence" value="ECO:0007669"/>
    <property type="project" value="InterPro"/>
</dbReference>
<dbReference type="SMART" id="SM00020">
    <property type="entry name" value="Tryp_SPc"/>
    <property type="match status" value="1"/>
</dbReference>
<dbReference type="InterPro" id="IPR001314">
    <property type="entry name" value="Peptidase_S1A"/>
</dbReference>
<dbReference type="OrthoDB" id="10059102at2759"/>
<accession>A0A6A4UV75</accession>
<evidence type="ECO:0000256" key="4">
    <source>
        <dbReference type="ARBA" id="ARBA00022801"/>
    </source>
</evidence>
<proteinExistence type="inferred from homology"/>
<keyword evidence="9" id="KW-0732">Signal</keyword>
<dbReference type="FunFam" id="2.40.10.10:FF:000002">
    <property type="entry name" value="Transmembrane protease serine"/>
    <property type="match status" value="1"/>
</dbReference>
<dbReference type="Gene3D" id="2.40.10.10">
    <property type="entry name" value="Trypsin-like serine proteases"/>
    <property type="match status" value="1"/>
</dbReference>
<keyword evidence="3 8" id="KW-0645">Protease</keyword>
<evidence type="ECO:0000313" key="12">
    <source>
        <dbReference type="Proteomes" id="UP000440578"/>
    </source>
</evidence>
<evidence type="ECO:0000313" key="11">
    <source>
        <dbReference type="EMBL" id="KAF0287617.1"/>
    </source>
</evidence>
<protein>
    <submittedName>
        <fullName evidence="11">Coagulation factor IX</fullName>
    </submittedName>
</protein>
<dbReference type="PROSITE" id="PS50240">
    <property type="entry name" value="TRYPSIN_DOM"/>
    <property type="match status" value="1"/>
</dbReference>
<evidence type="ECO:0000259" key="10">
    <source>
        <dbReference type="PROSITE" id="PS50240"/>
    </source>
</evidence>
<evidence type="ECO:0000256" key="2">
    <source>
        <dbReference type="ARBA" id="ARBA00022525"/>
    </source>
</evidence>
<dbReference type="InterPro" id="IPR018114">
    <property type="entry name" value="TRYPSIN_HIS"/>
</dbReference>
<name>A0A6A4UV75_AMPAM</name>
<gene>
    <name evidence="11" type="primary">F9_3</name>
    <name evidence="11" type="ORF">FJT64_014003</name>
</gene>
<dbReference type="FunFam" id="2.40.10.10:FF:000068">
    <property type="entry name" value="transmembrane protease serine 2"/>
    <property type="match status" value="1"/>
</dbReference>
<evidence type="ECO:0000256" key="8">
    <source>
        <dbReference type="RuleBase" id="RU363034"/>
    </source>
</evidence>
<comment type="caution">
    <text evidence="11">The sequence shown here is derived from an EMBL/GenBank/DDBJ whole genome shotgun (WGS) entry which is preliminary data.</text>
</comment>
<reference evidence="11 12" key="1">
    <citation type="submission" date="2019-07" db="EMBL/GenBank/DDBJ databases">
        <title>Draft genome assembly of a fouling barnacle, Amphibalanus amphitrite (Darwin, 1854): The first reference genome for Thecostraca.</title>
        <authorList>
            <person name="Kim W."/>
        </authorList>
    </citation>
    <scope>NUCLEOTIDE SEQUENCE [LARGE SCALE GENOMIC DNA]</scope>
    <source>
        <strain evidence="11">SNU_AA5</strain>
        <tissue evidence="11">Soma without cirri and trophi</tissue>
    </source>
</reference>
<keyword evidence="12" id="KW-1185">Reference proteome</keyword>
<comment type="subcellular location">
    <subcellularLocation>
        <location evidence="1">Secreted</location>
    </subcellularLocation>
</comment>
<dbReference type="CDD" id="cd00190">
    <property type="entry name" value="Tryp_SPc"/>
    <property type="match status" value="1"/>
</dbReference>
<sequence>MARLVCTVLLVTALLRTTVQGTRVRQQPPSASTQGRSALLNDLSAVPIEDSHDAFELDLRTAEELGIDELTQTRGSLTRITFGLDAAPGEIPWIAAIVLRGQDFVFCSATVISEFWLLTAAHCIRPYKASELDVLVGKYSRDADPNEVRRQVTDIRIHPQNVPFIYLYDVALLRVQQSLVPAAQIVDLPVSGCTITDPATCLVGRTGLVAGWGLLQGDTFELPTVLQKGEIPIIDNRNCARRFGRLQPPPQIYDSMLCAGDEFDSVDTCQGDSGGPLLVASEDGSYTLEGVVSFGYGCGRPGYYGVYQRVASFSHLLPQAVPYKYNSFSVFLHNHPSRLIAAVTSWIAAEMAS</sequence>
<dbReference type="PRINTS" id="PR00722">
    <property type="entry name" value="CHYMOTRYPSIN"/>
</dbReference>
<evidence type="ECO:0000256" key="1">
    <source>
        <dbReference type="ARBA" id="ARBA00004613"/>
    </source>
</evidence>
<dbReference type="EMBL" id="VIIS01002179">
    <property type="protein sequence ID" value="KAF0287617.1"/>
    <property type="molecule type" value="Genomic_DNA"/>
</dbReference>
<dbReference type="InterPro" id="IPR009003">
    <property type="entry name" value="Peptidase_S1_PA"/>
</dbReference>
<evidence type="ECO:0000256" key="7">
    <source>
        <dbReference type="ARBA" id="ARBA00024195"/>
    </source>
</evidence>
<dbReference type="InterPro" id="IPR033116">
    <property type="entry name" value="TRYPSIN_SER"/>
</dbReference>
<dbReference type="GO" id="GO:0006508">
    <property type="term" value="P:proteolysis"/>
    <property type="evidence" value="ECO:0007669"/>
    <property type="project" value="UniProtKB-KW"/>
</dbReference>
<keyword evidence="6" id="KW-1015">Disulfide bond</keyword>
<evidence type="ECO:0000256" key="5">
    <source>
        <dbReference type="ARBA" id="ARBA00022825"/>
    </source>
</evidence>
<feature type="chain" id="PRO_5025635845" evidence="9">
    <location>
        <begin position="22"/>
        <end position="353"/>
    </location>
</feature>
<dbReference type="PANTHER" id="PTHR24264:SF65">
    <property type="entry name" value="SRCR DOMAIN-CONTAINING PROTEIN"/>
    <property type="match status" value="1"/>
</dbReference>
<dbReference type="GO" id="GO:0005615">
    <property type="term" value="C:extracellular space"/>
    <property type="evidence" value="ECO:0007669"/>
    <property type="project" value="TreeGrafter"/>
</dbReference>
<dbReference type="PROSITE" id="PS00134">
    <property type="entry name" value="TRYPSIN_HIS"/>
    <property type="match status" value="1"/>
</dbReference>
<keyword evidence="4 8" id="KW-0378">Hydrolase</keyword>
<dbReference type="SUPFAM" id="SSF50494">
    <property type="entry name" value="Trypsin-like serine proteases"/>
    <property type="match status" value="1"/>
</dbReference>